<dbReference type="CDD" id="cd16018">
    <property type="entry name" value="Enpp"/>
    <property type="match status" value="1"/>
</dbReference>
<dbReference type="InterPro" id="IPR002591">
    <property type="entry name" value="Phosphodiest/P_Trfase"/>
</dbReference>
<protein>
    <submittedName>
        <fullName evidence="2">Predicted pyrophosphatase or phosphodiesterase, AlkP superfamily</fullName>
    </submittedName>
</protein>
<evidence type="ECO:0000313" key="3">
    <source>
        <dbReference type="Proteomes" id="UP000198725"/>
    </source>
</evidence>
<sequence>MKFPFRLLCCAVVMLGAGCATQPHASQQNAASASAAAATQAPAPLLLISIDAYRADYYDRGLSPTLEMLAKTGVHADSMQPSFPSLTFPNHYTIVTGLRPDHNGIVNNTMFDAQLGKFSLGNRKAVADGRWWDEGTPIWVTADEHGLRTATMFWPGSGADIHGHYPDYWKPFDDHITADQRVDQVLAWLDLPQGQRPTFLTLYFDAVDHAGHKYGPHSPQVNEAIRHVDAALARLVQGLQQRHLFERMNIIVLADHGMASVPLANNVMMDKLIPLDHVRPVSFGIVAGFNPKPGYDFAAIERQLEQPQKHMRCWDKTRIPARFDYGHNARVPQLVCLADVGWRITTTDYAASHKGHISVGEHGYDNTDPRMQALFIAHGPAFRDGIRFHAFPNVDVYPLMTHLLDIPAAANDGSYQAVEGMLKPGMR</sequence>
<dbReference type="RefSeq" id="WP_092704317.1">
    <property type="nucleotide sequence ID" value="NZ_FOSR01000011.1"/>
</dbReference>
<evidence type="ECO:0000313" key="2">
    <source>
        <dbReference type="EMBL" id="SFL00234.1"/>
    </source>
</evidence>
<dbReference type="PROSITE" id="PS51257">
    <property type="entry name" value="PROKAR_LIPOPROTEIN"/>
    <property type="match status" value="1"/>
</dbReference>
<dbReference type="PANTHER" id="PTHR10151">
    <property type="entry name" value="ECTONUCLEOTIDE PYROPHOSPHATASE/PHOSPHODIESTERASE"/>
    <property type="match status" value="1"/>
</dbReference>
<dbReference type="Proteomes" id="UP000198725">
    <property type="component" value="Unassembled WGS sequence"/>
</dbReference>
<feature type="signal peptide" evidence="1">
    <location>
        <begin position="1"/>
        <end position="25"/>
    </location>
</feature>
<organism evidence="2 3">
    <name type="scientific">Rhodanobacter glycinis</name>
    <dbReference type="NCBI Taxonomy" id="582702"/>
    <lineage>
        <taxon>Bacteria</taxon>
        <taxon>Pseudomonadati</taxon>
        <taxon>Pseudomonadota</taxon>
        <taxon>Gammaproteobacteria</taxon>
        <taxon>Lysobacterales</taxon>
        <taxon>Rhodanobacteraceae</taxon>
        <taxon>Rhodanobacter</taxon>
    </lineage>
</organism>
<dbReference type="Gene3D" id="3.40.720.10">
    <property type="entry name" value="Alkaline Phosphatase, subunit A"/>
    <property type="match status" value="1"/>
</dbReference>
<keyword evidence="1" id="KW-0732">Signal</keyword>
<dbReference type="EMBL" id="FOSR01000011">
    <property type="protein sequence ID" value="SFL00234.1"/>
    <property type="molecule type" value="Genomic_DNA"/>
</dbReference>
<evidence type="ECO:0000256" key="1">
    <source>
        <dbReference type="SAM" id="SignalP"/>
    </source>
</evidence>
<proteinExistence type="predicted"/>
<dbReference type="PANTHER" id="PTHR10151:SF120">
    <property type="entry name" value="BIS(5'-ADENOSYL)-TRIPHOSPHATASE"/>
    <property type="match status" value="1"/>
</dbReference>
<dbReference type="GO" id="GO:0016787">
    <property type="term" value="F:hydrolase activity"/>
    <property type="evidence" value="ECO:0007669"/>
    <property type="project" value="UniProtKB-ARBA"/>
</dbReference>
<keyword evidence="3" id="KW-1185">Reference proteome</keyword>
<reference evidence="3" key="1">
    <citation type="submission" date="2016-10" db="EMBL/GenBank/DDBJ databases">
        <authorList>
            <person name="Varghese N."/>
            <person name="Submissions S."/>
        </authorList>
    </citation>
    <scope>NUCLEOTIDE SEQUENCE [LARGE SCALE GENOMIC DNA]</scope>
    <source>
        <strain evidence="3">MO64</strain>
    </source>
</reference>
<name>A0A1I4E354_9GAMM</name>
<dbReference type="InterPro" id="IPR017850">
    <property type="entry name" value="Alkaline_phosphatase_core_sf"/>
</dbReference>
<dbReference type="AlphaFoldDB" id="A0A1I4E354"/>
<gene>
    <name evidence="2" type="ORF">SAMN05192579_11110</name>
</gene>
<dbReference type="SUPFAM" id="SSF53649">
    <property type="entry name" value="Alkaline phosphatase-like"/>
    <property type="match status" value="1"/>
</dbReference>
<accession>A0A1I4E354</accession>
<dbReference type="Gene3D" id="3.30.1360.180">
    <property type="match status" value="1"/>
</dbReference>
<feature type="chain" id="PRO_5011515769" evidence="1">
    <location>
        <begin position="26"/>
        <end position="427"/>
    </location>
</feature>
<dbReference type="Pfam" id="PF01663">
    <property type="entry name" value="Phosphodiest"/>
    <property type="match status" value="1"/>
</dbReference>